<keyword evidence="1" id="KW-0732">Signal</keyword>
<dbReference type="InterPro" id="IPR006170">
    <property type="entry name" value="PBP/GOBP"/>
</dbReference>
<dbReference type="GO" id="GO:0005549">
    <property type="term" value="F:odorant binding"/>
    <property type="evidence" value="ECO:0007669"/>
    <property type="project" value="InterPro"/>
</dbReference>
<dbReference type="AlphaFoldDB" id="A0A5N4ALI0"/>
<dbReference type="InParanoid" id="A0A5N4ALI0"/>
<feature type="signal peptide" evidence="1">
    <location>
        <begin position="1"/>
        <end position="20"/>
    </location>
</feature>
<dbReference type="OrthoDB" id="7665616at2759"/>
<comment type="caution">
    <text evidence="2">The sequence shown here is derived from an EMBL/GenBank/DDBJ whole genome shotgun (WGS) entry which is preliminary data.</text>
</comment>
<dbReference type="InterPro" id="IPR036728">
    <property type="entry name" value="PBP_GOBP_sf"/>
</dbReference>
<evidence type="ECO:0000256" key="1">
    <source>
        <dbReference type="SAM" id="SignalP"/>
    </source>
</evidence>
<evidence type="ECO:0000313" key="2">
    <source>
        <dbReference type="EMBL" id="KAB0798177.1"/>
    </source>
</evidence>
<keyword evidence="3" id="KW-1185">Reference proteome</keyword>
<dbReference type="SUPFAM" id="SSF47565">
    <property type="entry name" value="Insect pheromone/odorant-binding proteins"/>
    <property type="match status" value="1"/>
</dbReference>
<feature type="chain" id="PRO_5024462140" evidence="1">
    <location>
        <begin position="21"/>
        <end position="135"/>
    </location>
</feature>
<dbReference type="SMART" id="SM00708">
    <property type="entry name" value="PhBP"/>
    <property type="match status" value="1"/>
</dbReference>
<evidence type="ECO:0000313" key="3">
    <source>
        <dbReference type="Proteomes" id="UP000327044"/>
    </source>
</evidence>
<name>A0A5N4ALI0_PHOPY</name>
<accession>A0A5N4ALI0</accession>
<dbReference type="Pfam" id="PF01395">
    <property type="entry name" value="PBP_GOBP"/>
    <property type="match status" value="1"/>
</dbReference>
<sequence length="135" mass="15480">MKFMLNLIVSFSMVCIMSQAKELSPLVVDHWKAMMRPYHEVCLNETQIDPEIPNRLFGKSQFPDEKLFHCYLECMHEKLKFLVDGKFSVNNMVAAVYMLNAELAQKCVDDAHSVEEKCARSYVLVQCVAIGVAEE</sequence>
<gene>
    <name evidence="2" type="ORF">PPYR_09170</name>
</gene>
<dbReference type="CDD" id="cd23992">
    <property type="entry name" value="PBP_GOBP"/>
    <property type="match status" value="1"/>
</dbReference>
<organism evidence="2 3">
    <name type="scientific">Photinus pyralis</name>
    <name type="common">Common eastern firefly</name>
    <name type="synonym">Lampyris pyralis</name>
    <dbReference type="NCBI Taxonomy" id="7054"/>
    <lineage>
        <taxon>Eukaryota</taxon>
        <taxon>Metazoa</taxon>
        <taxon>Ecdysozoa</taxon>
        <taxon>Arthropoda</taxon>
        <taxon>Hexapoda</taxon>
        <taxon>Insecta</taxon>
        <taxon>Pterygota</taxon>
        <taxon>Neoptera</taxon>
        <taxon>Endopterygota</taxon>
        <taxon>Coleoptera</taxon>
        <taxon>Polyphaga</taxon>
        <taxon>Elateriformia</taxon>
        <taxon>Elateroidea</taxon>
        <taxon>Lampyridae</taxon>
        <taxon>Lampyrinae</taxon>
        <taxon>Photinus</taxon>
    </lineage>
</organism>
<reference evidence="2 3" key="1">
    <citation type="journal article" date="2018" name="Elife">
        <title>Firefly genomes illuminate parallel origins of bioluminescence in beetles.</title>
        <authorList>
            <person name="Fallon T.R."/>
            <person name="Lower S.E."/>
            <person name="Chang C.H."/>
            <person name="Bessho-Uehara M."/>
            <person name="Martin G.J."/>
            <person name="Bewick A.J."/>
            <person name="Behringer M."/>
            <person name="Debat H.J."/>
            <person name="Wong I."/>
            <person name="Day J.C."/>
            <person name="Suvorov A."/>
            <person name="Silva C.J."/>
            <person name="Stanger-Hall K.F."/>
            <person name="Hall D.W."/>
            <person name="Schmitz R.J."/>
            <person name="Nelson D.R."/>
            <person name="Lewis S.M."/>
            <person name="Shigenobu S."/>
            <person name="Bybee S.M."/>
            <person name="Larracuente A.M."/>
            <person name="Oba Y."/>
            <person name="Weng J.K."/>
        </authorList>
    </citation>
    <scope>NUCLEOTIDE SEQUENCE [LARGE SCALE GENOMIC DNA]</scope>
    <source>
        <strain evidence="2">1611_PpyrPB1</strain>
        <tissue evidence="2">Whole body</tissue>
    </source>
</reference>
<dbReference type="FunCoup" id="A0A5N4ALI0">
    <property type="interactions" value="15"/>
</dbReference>
<dbReference type="EMBL" id="VVIM01000006">
    <property type="protein sequence ID" value="KAB0798177.1"/>
    <property type="molecule type" value="Genomic_DNA"/>
</dbReference>
<dbReference type="Gene3D" id="1.10.238.20">
    <property type="entry name" value="Pheromone/general odorant binding protein domain"/>
    <property type="match status" value="1"/>
</dbReference>
<proteinExistence type="predicted"/>
<protein>
    <submittedName>
        <fullName evidence="2">Uncharacterized protein</fullName>
    </submittedName>
</protein>
<dbReference type="Proteomes" id="UP000327044">
    <property type="component" value="Unassembled WGS sequence"/>
</dbReference>